<proteinExistence type="predicted"/>
<evidence type="ECO:0000256" key="1">
    <source>
        <dbReference type="SAM" id="MobiDB-lite"/>
    </source>
</evidence>
<evidence type="ECO:0000313" key="2">
    <source>
        <dbReference type="EMBL" id="CAJ1395363.1"/>
    </source>
</evidence>
<sequence length="376" mass="41233">MASECHASSLEVSEYSVTVGAEDWVEKAYAIFQQQGFCIALDALGEESAEVLQTCEATLEGEGEPNAEDATGRSHFPWQLLQSPVLALLQRLAPDFAFCAARVEAARPGAKCQELRCMPLSQLPTVFRDPEGAPKVAVAFTLQGLEPNFAPLRVAPKRRAVCRADLPPRLKEEPQELWQSTLSPLPKGAAIIRDLRLWCGEAANLTQETRFLPCLELVSLDYASFIAQPHSFSVSAPCDACQWDRCCIQEPRRCLPDSIFETLPEDVQKHCRVIRGELSSAQALEEPAPVEEGPPQKVPDAKTEPAEMPAWQDPRPTATPPALDGFALKAALAKTVRVTLGLALLAQAVRLFSAGCTQLEQLLWRQARAVVAKMRR</sequence>
<name>A0AA36NAL9_9DINO</name>
<reference evidence="2" key="1">
    <citation type="submission" date="2023-08" db="EMBL/GenBank/DDBJ databases">
        <authorList>
            <person name="Chen Y."/>
            <person name="Shah S."/>
            <person name="Dougan E. K."/>
            <person name="Thang M."/>
            <person name="Chan C."/>
        </authorList>
    </citation>
    <scope>NUCLEOTIDE SEQUENCE</scope>
</reference>
<dbReference type="AlphaFoldDB" id="A0AA36NAL9"/>
<keyword evidence="3" id="KW-1185">Reference proteome</keyword>
<protein>
    <submittedName>
        <fullName evidence="2">Uncharacterized protein</fullName>
    </submittedName>
</protein>
<accession>A0AA36NAL9</accession>
<comment type="caution">
    <text evidence="2">The sequence shown here is derived from an EMBL/GenBank/DDBJ whole genome shotgun (WGS) entry which is preliminary data.</text>
</comment>
<dbReference type="Proteomes" id="UP001178507">
    <property type="component" value="Unassembled WGS sequence"/>
</dbReference>
<feature type="region of interest" description="Disordered" evidence="1">
    <location>
        <begin position="282"/>
        <end position="312"/>
    </location>
</feature>
<gene>
    <name evidence="2" type="ORF">EVOR1521_LOCUS19806</name>
</gene>
<dbReference type="EMBL" id="CAUJNA010003135">
    <property type="protein sequence ID" value="CAJ1395363.1"/>
    <property type="molecule type" value="Genomic_DNA"/>
</dbReference>
<evidence type="ECO:0000313" key="3">
    <source>
        <dbReference type="Proteomes" id="UP001178507"/>
    </source>
</evidence>
<organism evidence="2 3">
    <name type="scientific">Effrenium voratum</name>
    <dbReference type="NCBI Taxonomy" id="2562239"/>
    <lineage>
        <taxon>Eukaryota</taxon>
        <taxon>Sar</taxon>
        <taxon>Alveolata</taxon>
        <taxon>Dinophyceae</taxon>
        <taxon>Suessiales</taxon>
        <taxon>Symbiodiniaceae</taxon>
        <taxon>Effrenium</taxon>
    </lineage>
</organism>